<protein>
    <submittedName>
        <fullName evidence="1">Uncharacterized protein</fullName>
    </submittedName>
</protein>
<dbReference type="EMBL" id="BLMI01000187">
    <property type="protein sequence ID" value="GFI41516.1"/>
    <property type="molecule type" value="Genomic_DNA"/>
</dbReference>
<dbReference type="AlphaFoldDB" id="A0A829ZBQ8"/>
<reference evidence="1 2" key="1">
    <citation type="journal article" date="2020" name="Microbiome">
        <title>Single-cell genomics of uncultured bacteria reveals dietary fiber responders in the mouse gut microbiota.</title>
        <authorList>
            <person name="Chijiiwa R."/>
            <person name="Hosokawa M."/>
            <person name="Kogawa M."/>
            <person name="Nishikawa Y."/>
            <person name="Ide K."/>
            <person name="Sakanashi C."/>
            <person name="Takahashi K."/>
            <person name="Takeyama H."/>
        </authorList>
    </citation>
    <scope>NUCLEOTIDE SEQUENCE [LARGE SCALE GENOMIC DNA]</scope>
    <source>
        <strain evidence="1">IMSAGC_017</strain>
    </source>
</reference>
<organism evidence="1 2">
    <name type="scientific">Thomasclavelia cocleata</name>
    <dbReference type="NCBI Taxonomy" id="69824"/>
    <lineage>
        <taxon>Bacteria</taxon>
        <taxon>Bacillati</taxon>
        <taxon>Bacillota</taxon>
        <taxon>Erysipelotrichia</taxon>
        <taxon>Erysipelotrichales</taxon>
        <taxon>Coprobacillaceae</taxon>
        <taxon>Thomasclavelia</taxon>
    </lineage>
</organism>
<proteinExistence type="predicted"/>
<dbReference type="Proteomes" id="UP000490821">
    <property type="component" value="Unassembled WGS sequence"/>
</dbReference>
<comment type="caution">
    <text evidence="1">The sequence shown here is derived from an EMBL/GenBank/DDBJ whole genome shotgun (WGS) entry which is preliminary data.</text>
</comment>
<name>A0A829ZBQ8_9FIRM</name>
<evidence type="ECO:0000313" key="1">
    <source>
        <dbReference type="EMBL" id="GFI41516.1"/>
    </source>
</evidence>
<evidence type="ECO:0000313" key="2">
    <source>
        <dbReference type="Proteomes" id="UP000490821"/>
    </source>
</evidence>
<gene>
    <name evidence="1" type="ORF">IMSAGC017_01560</name>
</gene>
<accession>A0A829ZBQ8</accession>
<sequence>MNNIFNNQFDKYSKKYTKLSLILRLKIFVARLINNKIRRDNFEKTSKS</sequence>